<gene>
    <name evidence="1" type="ORF">SAMN04487819_109100</name>
</gene>
<proteinExistence type="predicted"/>
<protein>
    <submittedName>
        <fullName evidence="1">Uncharacterized protein</fullName>
    </submittedName>
</protein>
<accession>A0A1I1YMF3</accession>
<dbReference type="EMBL" id="FOMZ01000009">
    <property type="protein sequence ID" value="SFE20482.1"/>
    <property type="molecule type" value="Genomic_DNA"/>
</dbReference>
<sequence length="89" mass="10033">MIGCRVLGHRYRFRAVDAELRWYCERGCGAGASKRYPTAELAARYATALDREDRAALGERAPLLGLLPLRLWRSLGRKRQGSRSPTARS</sequence>
<reference evidence="2" key="1">
    <citation type="submission" date="2016-10" db="EMBL/GenBank/DDBJ databases">
        <authorList>
            <person name="Varghese N."/>
            <person name="Submissions S."/>
        </authorList>
    </citation>
    <scope>NUCLEOTIDE SEQUENCE [LARGE SCALE GENOMIC DNA]</scope>
    <source>
        <strain evidence="2">DSM 45004</strain>
    </source>
</reference>
<organism evidence="1 2">
    <name type="scientific">Actinopolyspora alba</name>
    <dbReference type="NCBI Taxonomy" id="673379"/>
    <lineage>
        <taxon>Bacteria</taxon>
        <taxon>Bacillati</taxon>
        <taxon>Actinomycetota</taxon>
        <taxon>Actinomycetes</taxon>
        <taxon>Actinopolysporales</taxon>
        <taxon>Actinopolysporaceae</taxon>
        <taxon>Actinopolyspora</taxon>
        <taxon>Actinopolyspora alba group</taxon>
    </lineage>
</organism>
<dbReference type="AlphaFoldDB" id="A0A1I1YMF3"/>
<dbReference type="Proteomes" id="UP000198716">
    <property type="component" value="Unassembled WGS sequence"/>
</dbReference>
<evidence type="ECO:0000313" key="2">
    <source>
        <dbReference type="Proteomes" id="UP000198716"/>
    </source>
</evidence>
<evidence type="ECO:0000313" key="1">
    <source>
        <dbReference type="EMBL" id="SFE20482.1"/>
    </source>
</evidence>
<dbReference type="RefSeq" id="WP_092927884.1">
    <property type="nucleotide sequence ID" value="NZ_FOMZ01000009.1"/>
</dbReference>
<name>A0A1I1YMF3_9ACTN</name>
<keyword evidence="2" id="KW-1185">Reference proteome</keyword>